<comment type="subcellular location">
    <subcellularLocation>
        <location evidence="4">Nucleus</location>
    </subcellularLocation>
</comment>
<proteinExistence type="inferred from homology"/>
<evidence type="ECO:0000256" key="12">
    <source>
        <dbReference type="ARBA" id="ARBA00023004"/>
    </source>
</evidence>
<dbReference type="FunFam" id="3.30.710.10:FF:000035">
    <property type="entry name" value="Elongin C transcription elongation factor"/>
    <property type="match status" value="1"/>
</dbReference>
<keyword evidence="14" id="KW-0539">Nucleus</keyword>
<evidence type="ECO:0000259" key="17">
    <source>
        <dbReference type="SMART" id="SM01124"/>
    </source>
</evidence>
<comment type="function">
    <text evidence="15">Essential component of the SCF (SKP1-CUL1-F-box protein) E3 ubiquitin ligase complexes, which mediate the ubiquitination and subsequent proteasomal degradation of target proteins. Controls sulfur metabolite repression, probably by mediating the inactivation or degradation of the metR transcription factor.</text>
</comment>
<comment type="caution">
    <text evidence="18">The sequence shown here is derived from an EMBL/GenBank/DDBJ whole genome shotgun (WGS) entry which is preliminary data.</text>
</comment>
<comment type="similarity">
    <text evidence="5">Belongs to the lariat debranching enzyme family.</text>
</comment>
<evidence type="ECO:0000256" key="1">
    <source>
        <dbReference type="ARBA" id="ARBA00001936"/>
    </source>
</evidence>
<accession>A0A9P5AL40</accession>
<dbReference type="GO" id="GO:0005634">
    <property type="term" value="C:nucleus"/>
    <property type="evidence" value="ECO:0007669"/>
    <property type="project" value="UniProtKB-SubCell"/>
</dbReference>
<gene>
    <name evidence="18" type="ORF">FBEOM_5616</name>
</gene>
<dbReference type="Pfam" id="PF05011">
    <property type="entry name" value="DBR1"/>
    <property type="match status" value="1"/>
</dbReference>
<dbReference type="CDD" id="cd18321">
    <property type="entry name" value="BTB_POZ_EloC"/>
    <property type="match status" value="1"/>
</dbReference>
<dbReference type="PANTHER" id="PTHR12849:SF0">
    <property type="entry name" value="LARIAT DEBRANCHING ENZYME"/>
    <property type="match status" value="1"/>
</dbReference>
<name>A0A9P5AL40_9HYPO</name>
<evidence type="ECO:0000256" key="6">
    <source>
        <dbReference type="ARBA" id="ARBA00009993"/>
    </source>
</evidence>
<dbReference type="GO" id="GO:0046872">
    <property type="term" value="F:metal ion binding"/>
    <property type="evidence" value="ECO:0007669"/>
    <property type="project" value="UniProtKB-KW"/>
</dbReference>
<evidence type="ECO:0000256" key="15">
    <source>
        <dbReference type="ARBA" id="ARBA00045385"/>
    </source>
</evidence>
<evidence type="ECO:0000256" key="11">
    <source>
        <dbReference type="ARBA" id="ARBA00022833"/>
    </source>
</evidence>
<dbReference type="SUPFAM" id="SSF54695">
    <property type="entry name" value="POZ domain"/>
    <property type="match status" value="1"/>
</dbReference>
<evidence type="ECO:0000313" key="19">
    <source>
        <dbReference type="Proteomes" id="UP000730481"/>
    </source>
</evidence>
<dbReference type="Gene3D" id="3.30.710.10">
    <property type="entry name" value="Potassium Channel Kv1.1, Chain A"/>
    <property type="match status" value="1"/>
</dbReference>
<evidence type="ECO:0000256" key="9">
    <source>
        <dbReference type="ARBA" id="ARBA00022723"/>
    </source>
</evidence>
<evidence type="ECO:0000256" key="7">
    <source>
        <dbReference type="ARBA" id="ARBA00021347"/>
    </source>
</evidence>
<evidence type="ECO:0000256" key="13">
    <source>
        <dbReference type="ARBA" id="ARBA00023211"/>
    </source>
</evidence>
<dbReference type="OrthoDB" id="407609at2759"/>
<evidence type="ECO:0000256" key="5">
    <source>
        <dbReference type="ARBA" id="ARBA00006045"/>
    </source>
</evidence>
<dbReference type="InterPro" id="IPR011333">
    <property type="entry name" value="SKP1/BTB/POZ_sf"/>
</dbReference>
<keyword evidence="8" id="KW-0507">mRNA processing</keyword>
<dbReference type="SMART" id="SM01124">
    <property type="entry name" value="DBR1"/>
    <property type="match status" value="1"/>
</dbReference>
<comment type="cofactor">
    <cofactor evidence="2">
        <name>Zn(2+)</name>
        <dbReference type="ChEBI" id="CHEBI:29105"/>
    </cofactor>
</comment>
<dbReference type="GO" id="GO:0006511">
    <property type="term" value="P:ubiquitin-dependent protein catabolic process"/>
    <property type="evidence" value="ECO:0007669"/>
    <property type="project" value="InterPro"/>
</dbReference>
<feature type="domain" description="Lariat debranching enzyme C-terminal" evidence="17">
    <location>
        <begin position="473"/>
        <end position="628"/>
    </location>
</feature>
<feature type="compositionally biased region" description="Gly residues" evidence="16">
    <location>
        <begin position="669"/>
        <end position="681"/>
    </location>
</feature>
<evidence type="ECO:0000256" key="14">
    <source>
        <dbReference type="ARBA" id="ARBA00023242"/>
    </source>
</evidence>
<organism evidence="18 19">
    <name type="scientific">Fusarium beomiforme</name>
    <dbReference type="NCBI Taxonomy" id="44412"/>
    <lineage>
        <taxon>Eukaryota</taxon>
        <taxon>Fungi</taxon>
        <taxon>Dikarya</taxon>
        <taxon>Ascomycota</taxon>
        <taxon>Pezizomycotina</taxon>
        <taxon>Sordariomycetes</taxon>
        <taxon>Hypocreomycetidae</taxon>
        <taxon>Hypocreales</taxon>
        <taxon>Nectriaceae</taxon>
        <taxon>Fusarium</taxon>
        <taxon>Fusarium burgessii species complex</taxon>
    </lineage>
</organism>
<comment type="similarity">
    <text evidence="6">Belongs to the SKP1 family.</text>
</comment>
<dbReference type="Pfam" id="PF00149">
    <property type="entry name" value="Metallophos"/>
    <property type="match status" value="1"/>
</dbReference>
<comment type="cofactor">
    <cofactor evidence="1">
        <name>Mn(2+)</name>
        <dbReference type="ChEBI" id="CHEBI:29035"/>
    </cofactor>
</comment>
<feature type="region of interest" description="Disordered" evidence="16">
    <location>
        <begin position="633"/>
        <end position="681"/>
    </location>
</feature>
<dbReference type="AlphaFoldDB" id="A0A9P5AL40"/>
<feature type="region of interest" description="Disordered" evidence="16">
    <location>
        <begin position="389"/>
        <end position="453"/>
    </location>
</feature>
<dbReference type="InterPro" id="IPR001232">
    <property type="entry name" value="SKP1-like"/>
</dbReference>
<dbReference type="Pfam" id="PF03931">
    <property type="entry name" value="Skp1_POZ"/>
    <property type="match status" value="1"/>
</dbReference>
<dbReference type="GO" id="GO:0008419">
    <property type="term" value="F:RNA lariat debranching enzyme activity"/>
    <property type="evidence" value="ECO:0007669"/>
    <property type="project" value="TreeGrafter"/>
</dbReference>
<feature type="compositionally biased region" description="Basic residues" evidence="16">
    <location>
        <begin position="658"/>
        <end position="668"/>
    </location>
</feature>
<dbReference type="SUPFAM" id="SSF56300">
    <property type="entry name" value="Metallo-dependent phosphatases"/>
    <property type="match status" value="1"/>
</dbReference>
<sequence length="681" mass="77158">MDVQAPSKYVTLVSGDGFEFVVLRDAALVSPIIKGMLDVRSQFSEAKEARCVFKEMSAMVLDKVVEYFHYWYRYRNSEDVPDMEIPVELCLELLAAADFLGLDQYAAQPYIATNKCFNTNIIQDEYGHEIIRKDRQMASNTFEMQGVRVAVEGCGHGTLDAIYASVEESCKQRGWDGVDILIIGGDFQSVRNAADLSIMSCPVKYRRLGDFPKYYSGEQTAPYLTIFIAGNHEASSHLWELYYGGWVAPNIYFLGAANILRFGPLRIAGLSGIWKGFDYRKPHHERLPFSGDDVKSWYHIREFDVRKMLQVRTQVDVGLSHDWPRAVEWHGDHADLFRKKPFFKQESLDGTLGNVAAEYVMDRLRPPYWFSAHMHVKFAALKLYKDAGPEVEESEEDPIPKPAAPATEANPDEINLDVDDDNDNDERSTPPEAKSREAETKPAPEESNEVSDELRAQLPASFARPQPKKTPGQPVPAEITNKEVRFLALDKCEGHRQYLQLCEIQPFNPETSSEYPPARESPRWHLKYDPEWLAITRVFHDSLVVGDRNVQTPPDLGEEHYLPLIEKEREWVEENVVKAGKLDVPYNFEITAPPHVPGAPEIVNEQPDEYTNPQTAAFCELMGLTNIWDASEAERRQRKAQGPPKTDQRFTGGGRGSSRVRGRGRGKGRGMGQGRGRGGRW</sequence>
<comment type="cofactor">
    <cofactor evidence="3">
        <name>Fe(2+)</name>
        <dbReference type="ChEBI" id="CHEBI:29033"/>
    </cofactor>
</comment>
<protein>
    <recommendedName>
        <fullName evidence="7">Elongin-C</fullName>
    </recommendedName>
</protein>
<dbReference type="InterPro" id="IPR016073">
    <property type="entry name" value="Skp1_comp_POZ"/>
</dbReference>
<dbReference type="CDD" id="cd00844">
    <property type="entry name" value="MPP_Dbr1_N"/>
    <property type="match status" value="1"/>
</dbReference>
<reference evidence="18" key="2">
    <citation type="submission" date="2020-02" db="EMBL/GenBank/DDBJ databases">
        <title>Identification and distribution of gene clusters putatively required for synthesis of sphingolipid metabolism inhibitors in phylogenetically diverse species of the filamentous fungus Fusarium.</title>
        <authorList>
            <person name="Kim H.-S."/>
            <person name="Busman M."/>
            <person name="Brown D.W."/>
            <person name="Divon H."/>
            <person name="Uhlig S."/>
            <person name="Proctor R.H."/>
        </authorList>
    </citation>
    <scope>NUCLEOTIDE SEQUENCE</scope>
    <source>
        <strain evidence="18">NRRL 25174</strain>
    </source>
</reference>
<dbReference type="InterPro" id="IPR007708">
    <property type="entry name" value="DBR1_C"/>
</dbReference>
<dbReference type="Proteomes" id="UP000730481">
    <property type="component" value="Unassembled WGS sequence"/>
</dbReference>
<dbReference type="EMBL" id="PVQB02000236">
    <property type="protein sequence ID" value="KAF4340489.1"/>
    <property type="molecule type" value="Genomic_DNA"/>
</dbReference>
<feature type="compositionally biased region" description="Basic and acidic residues" evidence="16">
    <location>
        <begin position="425"/>
        <end position="444"/>
    </location>
</feature>
<keyword evidence="10" id="KW-0378">Hydrolase</keyword>
<feature type="compositionally biased region" description="Acidic residues" evidence="16">
    <location>
        <begin position="410"/>
        <end position="424"/>
    </location>
</feature>
<dbReference type="InterPro" id="IPR029052">
    <property type="entry name" value="Metallo-depent_PP-like"/>
</dbReference>
<keyword evidence="13" id="KW-0464">Manganese</keyword>
<evidence type="ECO:0000256" key="2">
    <source>
        <dbReference type="ARBA" id="ARBA00001947"/>
    </source>
</evidence>
<keyword evidence="9" id="KW-0479">Metal-binding</keyword>
<evidence type="ECO:0000256" key="10">
    <source>
        <dbReference type="ARBA" id="ARBA00022801"/>
    </source>
</evidence>
<dbReference type="InterPro" id="IPR004843">
    <property type="entry name" value="Calcineurin-like_PHP"/>
</dbReference>
<evidence type="ECO:0000256" key="16">
    <source>
        <dbReference type="SAM" id="MobiDB-lite"/>
    </source>
</evidence>
<evidence type="ECO:0000256" key="3">
    <source>
        <dbReference type="ARBA" id="ARBA00001954"/>
    </source>
</evidence>
<keyword evidence="19" id="KW-1185">Reference proteome</keyword>
<reference evidence="18" key="1">
    <citation type="journal article" date="2017" name="Mycologia">
        <title>Fusarium algeriense, sp. nov., a novel toxigenic crown rot pathogen of durum wheat from Algeria is nested in the Fusarium burgessii species complex.</title>
        <authorList>
            <person name="Laraba I."/>
            <person name="Keddad A."/>
            <person name="Boureghda H."/>
            <person name="Abdallah N."/>
            <person name="Vaughan M.M."/>
            <person name="Proctor R.H."/>
            <person name="Busman M."/>
            <person name="O'Donnell K."/>
        </authorList>
    </citation>
    <scope>NUCLEOTIDE SEQUENCE</scope>
    <source>
        <strain evidence="18">NRRL 25174</strain>
    </source>
</reference>
<evidence type="ECO:0000256" key="4">
    <source>
        <dbReference type="ARBA" id="ARBA00004123"/>
    </source>
</evidence>
<evidence type="ECO:0000313" key="18">
    <source>
        <dbReference type="EMBL" id="KAF4340489.1"/>
    </source>
</evidence>
<dbReference type="GO" id="GO:0000398">
    <property type="term" value="P:mRNA splicing, via spliceosome"/>
    <property type="evidence" value="ECO:0007669"/>
    <property type="project" value="TreeGrafter"/>
</dbReference>
<evidence type="ECO:0000256" key="8">
    <source>
        <dbReference type="ARBA" id="ARBA00022664"/>
    </source>
</evidence>
<dbReference type="PANTHER" id="PTHR12849">
    <property type="entry name" value="RNA LARIAT DEBRANCHING ENZYME"/>
    <property type="match status" value="1"/>
</dbReference>
<keyword evidence="12" id="KW-0408">Iron</keyword>
<dbReference type="SMART" id="SM00512">
    <property type="entry name" value="Skp1"/>
    <property type="match status" value="1"/>
</dbReference>
<dbReference type="InterPro" id="IPR041816">
    <property type="entry name" value="Dbr1_N"/>
</dbReference>
<keyword evidence="11" id="KW-0862">Zinc</keyword>